<dbReference type="PANTHER" id="PTHR23350">
    <property type="entry name" value="PEROXISOME ASSEMBLY PROTEIN 10"/>
    <property type="match status" value="1"/>
</dbReference>
<dbReference type="Pfam" id="PF04757">
    <property type="entry name" value="Pex2_Pex12"/>
    <property type="match status" value="1"/>
</dbReference>
<evidence type="ECO:0000256" key="15">
    <source>
        <dbReference type="SAM" id="MobiDB-lite"/>
    </source>
</evidence>
<evidence type="ECO:0000256" key="5">
    <source>
        <dbReference type="ARBA" id="ARBA00022679"/>
    </source>
</evidence>
<dbReference type="InterPro" id="IPR025654">
    <property type="entry name" value="PEX2/10"/>
</dbReference>
<keyword evidence="8" id="KW-0863">Zinc-finger</keyword>
<dbReference type="HOGENOM" id="CLU_024591_2_0_1"/>
<evidence type="ECO:0000259" key="17">
    <source>
        <dbReference type="Pfam" id="PF04757"/>
    </source>
</evidence>
<evidence type="ECO:0000256" key="12">
    <source>
        <dbReference type="ARBA" id="ARBA00022989"/>
    </source>
</evidence>
<keyword evidence="12 16" id="KW-1133">Transmembrane helix</keyword>
<keyword evidence="9" id="KW-0833">Ubl conjugation pathway</keyword>
<comment type="similarity">
    <text evidence="3">Belongs to the pex2/pex10/pex12 family.</text>
</comment>
<organism evidence="18">
    <name type="scientific">Talaromyces marneffei PM1</name>
    <dbReference type="NCBI Taxonomy" id="1077442"/>
    <lineage>
        <taxon>Eukaryota</taxon>
        <taxon>Fungi</taxon>
        <taxon>Dikarya</taxon>
        <taxon>Ascomycota</taxon>
        <taxon>Pezizomycotina</taxon>
        <taxon>Eurotiomycetes</taxon>
        <taxon>Eurotiomycetidae</taxon>
        <taxon>Eurotiales</taxon>
        <taxon>Trichocomaceae</taxon>
        <taxon>Talaromyces</taxon>
        <taxon>Talaromyces sect. Talaromyces</taxon>
    </lineage>
</organism>
<evidence type="ECO:0000256" key="9">
    <source>
        <dbReference type="ARBA" id="ARBA00022786"/>
    </source>
</evidence>
<keyword evidence="13 16" id="KW-0472">Membrane</keyword>
<name>A0A093V7D3_TALMA</name>
<dbReference type="PANTHER" id="PTHR23350:SF4">
    <property type="entry name" value="PEROXISOME BIOGENESIS FACTOR 2"/>
    <property type="match status" value="1"/>
</dbReference>
<proteinExistence type="inferred from homology"/>
<dbReference type="InterPro" id="IPR006845">
    <property type="entry name" value="Pex_N"/>
</dbReference>
<keyword evidence="7" id="KW-0479">Metal-binding</keyword>
<feature type="region of interest" description="Disordered" evidence="15">
    <location>
        <begin position="422"/>
        <end position="447"/>
    </location>
</feature>
<evidence type="ECO:0000313" key="18">
    <source>
        <dbReference type="EMBL" id="KFX42621.1"/>
    </source>
</evidence>
<evidence type="ECO:0000256" key="1">
    <source>
        <dbReference type="ARBA" id="ARBA00004585"/>
    </source>
</evidence>
<evidence type="ECO:0000256" key="11">
    <source>
        <dbReference type="ARBA" id="ARBA00022927"/>
    </source>
</evidence>
<dbReference type="EMBL" id="JPOX01000042">
    <property type="protein sequence ID" value="KFX42621.1"/>
    <property type="molecule type" value="Genomic_DNA"/>
</dbReference>
<protein>
    <submittedName>
        <fullName evidence="18">Peroxisomal biogenesis factor 2</fullName>
    </submittedName>
</protein>
<feature type="compositionally biased region" description="Basic and acidic residues" evidence="15">
    <location>
        <begin position="426"/>
        <end position="444"/>
    </location>
</feature>
<evidence type="ECO:0000256" key="13">
    <source>
        <dbReference type="ARBA" id="ARBA00023136"/>
    </source>
</evidence>
<keyword evidence="6 16" id="KW-0812">Transmembrane</keyword>
<dbReference type="GO" id="GO:0005778">
    <property type="term" value="C:peroxisomal membrane"/>
    <property type="evidence" value="ECO:0007669"/>
    <property type="project" value="UniProtKB-SubCell"/>
</dbReference>
<dbReference type="AlphaFoldDB" id="A0A093V7D3"/>
<evidence type="ECO:0000256" key="3">
    <source>
        <dbReference type="ARBA" id="ARBA00008704"/>
    </source>
</evidence>
<dbReference type="eggNOG" id="KOG2879">
    <property type="taxonomic scope" value="Eukaryota"/>
</dbReference>
<comment type="pathway">
    <text evidence="2">Protein modification; protein ubiquitination.</text>
</comment>
<feature type="transmembrane region" description="Helical" evidence="16">
    <location>
        <begin position="259"/>
        <end position="280"/>
    </location>
</feature>
<gene>
    <name evidence="18" type="ORF">GQ26_0420270</name>
</gene>
<sequence length="538" mass="60316">MTSANFAAAQRRVLERRQRLESEAQARLAEQQRASRINSAALDRLPGPLNRLTQSGFLVWDKVKGRDGTKPIFRVGQVDSELLDEELLGLLKGQVGEALKYFGAHARDEWSSEIQLALRAILFKLSIWDHNASYGASLQGLQYVDSRSKSVVSTPPTTWQKSLYGLFTVGGRYAWEKWESWLIERENGYDEPSADIRLLSRITNLVSTTHSIAAFVSFLVFLVNGRYRTLIDRILRIRLAPPSNQVSREVSFEYLNRQLVWHAFTEFLLFLLPLVGIGRWRRFISRAWKKTMDTLKTSDDSNGTTTEKQGQFAFLPERTCAICYQDQNPTSTSEADILGSASGGIIGSAQTDITNPYETIPCGCIYCFVCITEKLEAEEGEGWYCLRCGEIVKHCKPWNGDVLEEAPRSSSSGKVVGFAVAEDKEESTIHEHEDEPTTDADERNGAPLSDIVANDTLESSKTWSTIDSETVHLQLLGHFRRGIWTLSGIMRQPPASDLMALQKAMDLPGRQCVPTALWDPDLPTHRGPRSNSSLCGEF</sequence>
<evidence type="ECO:0000256" key="14">
    <source>
        <dbReference type="ARBA" id="ARBA00023140"/>
    </source>
</evidence>
<evidence type="ECO:0000256" key="16">
    <source>
        <dbReference type="SAM" id="Phobius"/>
    </source>
</evidence>
<evidence type="ECO:0000256" key="2">
    <source>
        <dbReference type="ARBA" id="ARBA00004906"/>
    </source>
</evidence>
<evidence type="ECO:0000256" key="8">
    <source>
        <dbReference type="ARBA" id="ARBA00022771"/>
    </source>
</evidence>
<dbReference type="GO" id="GO:0016567">
    <property type="term" value="P:protein ubiquitination"/>
    <property type="evidence" value="ECO:0007669"/>
    <property type="project" value="UniProtKB-ARBA"/>
</dbReference>
<comment type="caution">
    <text evidence="18">The sequence shown here is derived from an EMBL/GenBank/DDBJ whole genome shotgun (WGS) entry which is preliminary data.</text>
</comment>
<evidence type="ECO:0000256" key="7">
    <source>
        <dbReference type="ARBA" id="ARBA00022723"/>
    </source>
</evidence>
<evidence type="ECO:0000256" key="10">
    <source>
        <dbReference type="ARBA" id="ARBA00022833"/>
    </source>
</evidence>
<dbReference type="GO" id="GO:0016562">
    <property type="term" value="P:protein import into peroxisome matrix, receptor recycling"/>
    <property type="evidence" value="ECO:0007669"/>
    <property type="project" value="UniProtKB-ARBA"/>
</dbReference>
<feature type="transmembrane region" description="Helical" evidence="16">
    <location>
        <begin position="202"/>
        <end position="223"/>
    </location>
</feature>
<keyword evidence="5" id="KW-0808">Transferase</keyword>
<keyword evidence="4" id="KW-0813">Transport</keyword>
<evidence type="ECO:0000256" key="6">
    <source>
        <dbReference type="ARBA" id="ARBA00022692"/>
    </source>
</evidence>
<dbReference type="GO" id="GO:0008270">
    <property type="term" value="F:zinc ion binding"/>
    <property type="evidence" value="ECO:0007669"/>
    <property type="project" value="UniProtKB-KW"/>
</dbReference>
<keyword evidence="10" id="KW-0862">Zinc</keyword>
<feature type="domain" description="Pex N-terminal" evidence="17">
    <location>
        <begin position="84"/>
        <end position="276"/>
    </location>
</feature>
<accession>A0A093V7D3</accession>
<reference evidence="18" key="1">
    <citation type="journal article" date="2014" name="PLoS Genet.">
        <title>Signature Gene Expression Reveals Novel Clues to the Molecular Mechanisms of Dimorphic Transition in Penicillium marneffei.</title>
        <authorList>
            <person name="Yang E."/>
            <person name="Wang G."/>
            <person name="Cai J."/>
            <person name="Woo P.C."/>
            <person name="Lau S.K."/>
            <person name="Yuen K.-Y."/>
            <person name="Chow W.-N."/>
            <person name="Lin X."/>
        </authorList>
    </citation>
    <scope>NUCLEOTIDE SEQUENCE [LARGE SCALE GENOMIC DNA]</scope>
    <source>
        <strain evidence="18">PM1</strain>
    </source>
</reference>
<keyword evidence="14" id="KW-0576">Peroxisome</keyword>
<keyword evidence="11" id="KW-0653">Protein transport</keyword>
<dbReference type="GO" id="GO:0016740">
    <property type="term" value="F:transferase activity"/>
    <property type="evidence" value="ECO:0007669"/>
    <property type="project" value="UniProtKB-KW"/>
</dbReference>
<evidence type="ECO:0000256" key="4">
    <source>
        <dbReference type="ARBA" id="ARBA00022448"/>
    </source>
</evidence>
<comment type="subcellular location">
    <subcellularLocation>
        <location evidence="1">Peroxisome membrane</location>
        <topology evidence="1">Multi-pass membrane protein</topology>
    </subcellularLocation>
</comment>